<evidence type="ECO:0000256" key="1">
    <source>
        <dbReference type="ARBA" id="ARBA00004496"/>
    </source>
</evidence>
<organism evidence="4 5">
    <name type="scientific">Ahniella affigens</name>
    <dbReference type="NCBI Taxonomy" id="2021234"/>
    <lineage>
        <taxon>Bacteria</taxon>
        <taxon>Pseudomonadati</taxon>
        <taxon>Pseudomonadota</taxon>
        <taxon>Gammaproteobacteria</taxon>
        <taxon>Lysobacterales</taxon>
        <taxon>Rhodanobacteraceae</taxon>
        <taxon>Ahniella</taxon>
    </lineage>
</organism>
<accession>A0A2P1PMU7</accession>
<dbReference type="PROSITE" id="PS00888">
    <property type="entry name" value="CNMP_BINDING_1"/>
    <property type="match status" value="1"/>
</dbReference>
<keyword evidence="5" id="KW-1185">Reference proteome</keyword>
<dbReference type="AlphaFoldDB" id="A0A2P1PMU7"/>
<proteinExistence type="predicted"/>
<feature type="domain" description="Rhodanese" evidence="3">
    <location>
        <begin position="266"/>
        <end position="342"/>
    </location>
</feature>
<dbReference type="GO" id="GO:0005737">
    <property type="term" value="C:cytoplasm"/>
    <property type="evidence" value="ECO:0007669"/>
    <property type="project" value="UniProtKB-SubCell"/>
</dbReference>
<dbReference type="OrthoDB" id="9814704at2"/>
<dbReference type="Proteomes" id="UP000241074">
    <property type="component" value="Chromosome"/>
</dbReference>
<gene>
    <name evidence="4" type="ORF">C7S18_02705</name>
</gene>
<evidence type="ECO:0000313" key="5">
    <source>
        <dbReference type="Proteomes" id="UP000241074"/>
    </source>
</evidence>
<dbReference type="CDD" id="cd00038">
    <property type="entry name" value="CAP_ED"/>
    <property type="match status" value="2"/>
</dbReference>
<dbReference type="Gene3D" id="3.40.250.10">
    <property type="entry name" value="Rhodanese-like domain"/>
    <property type="match status" value="1"/>
</dbReference>
<feature type="domain" description="Cyclic nucleotide-binding" evidence="2">
    <location>
        <begin position="144"/>
        <end position="248"/>
    </location>
</feature>
<dbReference type="SMART" id="SM00450">
    <property type="entry name" value="RHOD"/>
    <property type="match status" value="1"/>
</dbReference>
<dbReference type="Pfam" id="PF00027">
    <property type="entry name" value="cNMP_binding"/>
    <property type="match status" value="1"/>
</dbReference>
<sequence length="344" mass="37967">MVNISLFKNFVPLGSLLPTDRVELAKHARIGSYQVGQVLFSRGETAKTVVYLISGDVELFDGAQSRMVRADSVEARQPLAQGARRLATGTCIKPAQVLLVDREHLDLILTWSQTGGVEVVDLAHRREPEEDPQDWMTALLQNQAFHRIPPGNIAQLFACMKDASYRAGEIVIQQGDRGDAYFILTEGRVQVVKQSANGLEETELNVLGVGRCFGEEALLSGNPRNATVRALTEVKVMKIDGKDFERLLKAPVLTEMVLEDWNDSMQLIDVRLPEEFQAGHLPEALNLPLAHLRERAVELDAHRAVAVYCDTGARSASATYLLCERGFDARLIAGGVSGEWLKSH</sequence>
<reference evidence="4 5" key="1">
    <citation type="submission" date="2018-03" db="EMBL/GenBank/DDBJ databases">
        <title>Ahniella affigens gen. nov., sp. nov., a gammaproteobacterium isolated from sandy soil near a stream.</title>
        <authorList>
            <person name="Ko Y."/>
            <person name="Kim J.-H."/>
        </authorList>
    </citation>
    <scope>NUCLEOTIDE SEQUENCE [LARGE SCALE GENOMIC DNA]</scope>
    <source>
        <strain evidence="4 5">D13</strain>
    </source>
</reference>
<name>A0A2P1PMU7_9GAMM</name>
<comment type="subcellular location">
    <subcellularLocation>
        <location evidence="1">Cytoplasm</location>
    </subcellularLocation>
</comment>
<dbReference type="PROSITE" id="PS50206">
    <property type="entry name" value="RHODANESE_3"/>
    <property type="match status" value="1"/>
</dbReference>
<dbReference type="InterPro" id="IPR018488">
    <property type="entry name" value="cNMP-bd_CS"/>
</dbReference>
<dbReference type="InterPro" id="IPR014710">
    <property type="entry name" value="RmlC-like_jellyroll"/>
</dbReference>
<dbReference type="SUPFAM" id="SSF51206">
    <property type="entry name" value="cAMP-binding domain-like"/>
    <property type="match status" value="2"/>
</dbReference>
<dbReference type="InterPro" id="IPR000595">
    <property type="entry name" value="cNMP-bd_dom"/>
</dbReference>
<dbReference type="PANTHER" id="PTHR23011">
    <property type="entry name" value="CYCLIC NUCLEOTIDE-BINDING DOMAIN CONTAINING PROTEIN"/>
    <property type="match status" value="1"/>
</dbReference>
<dbReference type="Pfam" id="PF00581">
    <property type="entry name" value="Rhodanese"/>
    <property type="match status" value="1"/>
</dbReference>
<feature type="domain" description="Cyclic nucleotide-binding" evidence="2">
    <location>
        <begin position="12"/>
        <end position="109"/>
    </location>
</feature>
<reference evidence="4 5" key="2">
    <citation type="submission" date="2018-03" db="EMBL/GenBank/DDBJ databases">
        <authorList>
            <person name="Keele B.F."/>
        </authorList>
    </citation>
    <scope>NUCLEOTIDE SEQUENCE [LARGE SCALE GENOMIC DNA]</scope>
    <source>
        <strain evidence="4 5">D13</strain>
    </source>
</reference>
<evidence type="ECO:0008006" key="6">
    <source>
        <dbReference type="Google" id="ProtNLM"/>
    </source>
</evidence>
<evidence type="ECO:0000313" key="4">
    <source>
        <dbReference type="EMBL" id="AVP96170.1"/>
    </source>
</evidence>
<dbReference type="CDD" id="cd00158">
    <property type="entry name" value="RHOD"/>
    <property type="match status" value="1"/>
</dbReference>
<dbReference type="Gene3D" id="2.60.120.10">
    <property type="entry name" value="Jelly Rolls"/>
    <property type="match status" value="2"/>
</dbReference>
<dbReference type="KEGG" id="xba:C7S18_02705"/>
<dbReference type="PRINTS" id="PR00103">
    <property type="entry name" value="CAMPKINASE"/>
</dbReference>
<evidence type="ECO:0000259" key="3">
    <source>
        <dbReference type="PROSITE" id="PS50206"/>
    </source>
</evidence>
<dbReference type="PROSITE" id="PS50042">
    <property type="entry name" value="CNMP_BINDING_3"/>
    <property type="match status" value="2"/>
</dbReference>
<dbReference type="SMART" id="SM00100">
    <property type="entry name" value="cNMP"/>
    <property type="match status" value="2"/>
</dbReference>
<evidence type="ECO:0000259" key="2">
    <source>
        <dbReference type="PROSITE" id="PS50042"/>
    </source>
</evidence>
<protein>
    <recommendedName>
        <fullName evidence="6">Cyclic nucleotide-binding protein</fullName>
    </recommendedName>
</protein>
<dbReference type="InterPro" id="IPR018490">
    <property type="entry name" value="cNMP-bd_dom_sf"/>
</dbReference>
<dbReference type="InterPro" id="IPR036873">
    <property type="entry name" value="Rhodanese-like_dom_sf"/>
</dbReference>
<dbReference type="EMBL" id="CP027860">
    <property type="protein sequence ID" value="AVP96170.1"/>
    <property type="molecule type" value="Genomic_DNA"/>
</dbReference>
<dbReference type="PANTHER" id="PTHR23011:SF28">
    <property type="entry name" value="CYCLIC NUCLEOTIDE-BINDING DOMAIN CONTAINING PROTEIN"/>
    <property type="match status" value="1"/>
</dbReference>
<dbReference type="InterPro" id="IPR001763">
    <property type="entry name" value="Rhodanese-like_dom"/>
</dbReference>
<dbReference type="SUPFAM" id="SSF52821">
    <property type="entry name" value="Rhodanese/Cell cycle control phosphatase"/>
    <property type="match status" value="1"/>
</dbReference>